<feature type="compositionally biased region" description="Low complexity" evidence="1">
    <location>
        <begin position="420"/>
        <end position="431"/>
    </location>
</feature>
<dbReference type="AlphaFoldDB" id="A0A166IX17"/>
<feature type="region of interest" description="Disordered" evidence="1">
    <location>
        <begin position="416"/>
        <end position="441"/>
    </location>
</feature>
<name>A0A166IX17_9AGAM</name>
<feature type="region of interest" description="Disordered" evidence="1">
    <location>
        <begin position="350"/>
        <end position="370"/>
    </location>
</feature>
<protein>
    <submittedName>
        <fullName evidence="2">Uncharacterized protein</fullName>
    </submittedName>
</protein>
<dbReference type="PANTHER" id="PTHR40130:SF1">
    <property type="entry name" value="SPINDLE POLE BODY-ASSOCIATED PROTEIN CUT12 DOMAIN-CONTAINING PROTEIN"/>
    <property type="match status" value="1"/>
</dbReference>
<feature type="region of interest" description="Disordered" evidence="1">
    <location>
        <begin position="79"/>
        <end position="114"/>
    </location>
</feature>
<dbReference type="OrthoDB" id="3197614at2759"/>
<evidence type="ECO:0000313" key="3">
    <source>
        <dbReference type="Proteomes" id="UP000076798"/>
    </source>
</evidence>
<organism evidence="2 3">
    <name type="scientific">Sistotremastrum suecicum HHB10207 ss-3</name>
    <dbReference type="NCBI Taxonomy" id="1314776"/>
    <lineage>
        <taxon>Eukaryota</taxon>
        <taxon>Fungi</taxon>
        <taxon>Dikarya</taxon>
        <taxon>Basidiomycota</taxon>
        <taxon>Agaricomycotina</taxon>
        <taxon>Agaricomycetes</taxon>
        <taxon>Sistotremastrales</taxon>
        <taxon>Sistotremastraceae</taxon>
        <taxon>Sistotremastrum</taxon>
    </lineage>
</organism>
<keyword evidence="3" id="KW-1185">Reference proteome</keyword>
<evidence type="ECO:0000256" key="1">
    <source>
        <dbReference type="SAM" id="MobiDB-lite"/>
    </source>
</evidence>
<feature type="compositionally biased region" description="Polar residues" evidence="1">
    <location>
        <begin position="350"/>
        <end position="363"/>
    </location>
</feature>
<feature type="region of interest" description="Disordered" evidence="1">
    <location>
        <begin position="167"/>
        <end position="278"/>
    </location>
</feature>
<feature type="compositionally biased region" description="Polar residues" evidence="1">
    <location>
        <begin position="102"/>
        <end position="114"/>
    </location>
</feature>
<feature type="compositionally biased region" description="Polar residues" evidence="1">
    <location>
        <begin position="167"/>
        <end position="179"/>
    </location>
</feature>
<dbReference type="Gene3D" id="1.20.58.80">
    <property type="entry name" value="Phosphotransferase system, lactose/cellobiose-type IIA subunit"/>
    <property type="match status" value="1"/>
</dbReference>
<gene>
    <name evidence="2" type="ORF">SISSUDRAFT_1039440</name>
</gene>
<evidence type="ECO:0000313" key="2">
    <source>
        <dbReference type="EMBL" id="KZT44160.1"/>
    </source>
</evidence>
<feature type="compositionally biased region" description="Polar residues" evidence="1">
    <location>
        <begin position="326"/>
        <end position="335"/>
    </location>
</feature>
<feature type="compositionally biased region" description="Acidic residues" evidence="1">
    <location>
        <begin position="230"/>
        <end position="247"/>
    </location>
</feature>
<feature type="compositionally biased region" description="Polar residues" evidence="1">
    <location>
        <begin position="215"/>
        <end position="229"/>
    </location>
</feature>
<proteinExistence type="predicted"/>
<feature type="region of interest" description="Disordered" evidence="1">
    <location>
        <begin position="326"/>
        <end position="345"/>
    </location>
</feature>
<sequence length="441" mass="48746">MASLESPLNKAHQHASNAEEYLRKGLLIPAAEERNLAAELFLSCVETAKDDHTKRTLRLLHNENLKVANEHLKKIEQLRKEGKDPSLPQASPNPHPRPPQPTLSKPQSLQSSHDSQTFIDESFMMLGQRSDPSASFMHFWKNIEGMLDNLSQPVAFATAPLHSTNPFSHAKPNVSSGSDTDPDYNIRPGFGRPSSGWPQNNAVGLTGLNDRPRPSGTNIPKEQKGQNTSEDADPDGELLQLDSDDDASSVGSFYMIPSASKGKGQQEKARTRSSSLEAENTALKSDLEVAQKRLVDMERVLKARIAQEQLLRDGIRMARREAQRALSSSQLNTGSPGALRPGQQSTLDLSSLNINVPSPTSGTPGKPNREAQLTNRVRELEEEVRVLKVESVSQKAMIAKYREKWDKIKESARRKKLAKATAEQQAQAAQDRIQEEIEPDL</sequence>
<feature type="compositionally biased region" description="Pro residues" evidence="1">
    <location>
        <begin position="91"/>
        <end position="101"/>
    </location>
</feature>
<dbReference type="PANTHER" id="PTHR40130">
    <property type="entry name" value="EXPRESSED PROTEIN"/>
    <property type="match status" value="1"/>
</dbReference>
<reference evidence="2 3" key="1">
    <citation type="journal article" date="2016" name="Mol. Biol. Evol.">
        <title>Comparative Genomics of Early-Diverging Mushroom-Forming Fungi Provides Insights into the Origins of Lignocellulose Decay Capabilities.</title>
        <authorList>
            <person name="Nagy L.G."/>
            <person name="Riley R."/>
            <person name="Tritt A."/>
            <person name="Adam C."/>
            <person name="Daum C."/>
            <person name="Floudas D."/>
            <person name="Sun H."/>
            <person name="Yadav J.S."/>
            <person name="Pangilinan J."/>
            <person name="Larsson K.H."/>
            <person name="Matsuura K."/>
            <person name="Barry K."/>
            <person name="Labutti K."/>
            <person name="Kuo R."/>
            <person name="Ohm R.A."/>
            <person name="Bhattacharya S.S."/>
            <person name="Shirouzu T."/>
            <person name="Yoshinaga Y."/>
            <person name="Martin F.M."/>
            <person name="Grigoriev I.V."/>
            <person name="Hibbett D.S."/>
        </authorList>
    </citation>
    <scope>NUCLEOTIDE SEQUENCE [LARGE SCALE GENOMIC DNA]</scope>
    <source>
        <strain evidence="2 3">HHB10207 ss-3</strain>
    </source>
</reference>
<accession>A0A166IX17</accession>
<dbReference type="STRING" id="1314776.A0A166IX17"/>
<dbReference type="Proteomes" id="UP000076798">
    <property type="component" value="Unassembled WGS sequence"/>
</dbReference>
<dbReference type="EMBL" id="KV428005">
    <property type="protein sequence ID" value="KZT44160.1"/>
    <property type="molecule type" value="Genomic_DNA"/>
</dbReference>